<reference evidence="3" key="1">
    <citation type="submission" date="2025-08" db="UniProtKB">
        <authorList>
            <consortium name="RefSeq"/>
        </authorList>
    </citation>
    <scope>IDENTIFICATION</scope>
    <source>
        <strain evidence="3">USDA-PBARC FA_bdor</strain>
        <tissue evidence="3">Whole organism</tissue>
    </source>
</reference>
<evidence type="ECO:0000313" key="2">
    <source>
        <dbReference type="Proteomes" id="UP000694866"/>
    </source>
</evidence>
<name>A0A9R1TMN1_9HYME</name>
<dbReference type="RefSeq" id="XP_011312290.1">
    <property type="nucleotide sequence ID" value="XM_011313988.1"/>
</dbReference>
<proteinExistence type="predicted"/>
<feature type="compositionally biased region" description="Polar residues" evidence="1">
    <location>
        <begin position="93"/>
        <end position="118"/>
    </location>
</feature>
<protein>
    <submittedName>
        <fullName evidence="3">Uncharacterized protein</fullName>
    </submittedName>
</protein>
<keyword evidence="2" id="KW-1185">Reference proteome</keyword>
<accession>A0A9R1TMN1</accession>
<dbReference type="Proteomes" id="UP000694866">
    <property type="component" value="Unplaced"/>
</dbReference>
<dbReference type="AlphaFoldDB" id="A0A9R1TMN1"/>
<dbReference type="KEGG" id="fas:105272092"/>
<sequence length="216" mass="22615">MPANQGTPTSSISLSSSSSLGSPAYELTFAEFPCNLSLSSDDSLSSETPLQVDEISAEISGVIFEDNPPPESDEEQVCTESPPPTSAVDAIDSSVSTAESSEVLSEGIDSTPQSSTRRSAYEGFQDKINPVEESRVNPEPPGMTGSQERANKPLDAAHPGPSEIEKPQRSPPQPVELEGQTGLSVTEAPIAGPSGVEESLDHVHLIEGSDDLISSH</sequence>
<organism evidence="2 3">
    <name type="scientific">Fopius arisanus</name>
    <dbReference type="NCBI Taxonomy" id="64838"/>
    <lineage>
        <taxon>Eukaryota</taxon>
        <taxon>Metazoa</taxon>
        <taxon>Ecdysozoa</taxon>
        <taxon>Arthropoda</taxon>
        <taxon>Hexapoda</taxon>
        <taxon>Insecta</taxon>
        <taxon>Pterygota</taxon>
        <taxon>Neoptera</taxon>
        <taxon>Endopterygota</taxon>
        <taxon>Hymenoptera</taxon>
        <taxon>Apocrita</taxon>
        <taxon>Ichneumonoidea</taxon>
        <taxon>Braconidae</taxon>
        <taxon>Opiinae</taxon>
        <taxon>Fopius</taxon>
    </lineage>
</organism>
<feature type="region of interest" description="Disordered" evidence="1">
    <location>
        <begin position="1"/>
        <end position="20"/>
    </location>
</feature>
<feature type="region of interest" description="Disordered" evidence="1">
    <location>
        <begin position="38"/>
        <end position="200"/>
    </location>
</feature>
<gene>
    <name evidence="3" type="primary">LOC105272092</name>
</gene>
<evidence type="ECO:0000313" key="3">
    <source>
        <dbReference type="RefSeq" id="XP_011312290.1"/>
    </source>
</evidence>
<dbReference type="GeneID" id="105272092"/>
<evidence type="ECO:0000256" key="1">
    <source>
        <dbReference type="SAM" id="MobiDB-lite"/>
    </source>
</evidence>